<keyword evidence="6 9" id="KW-0472">Membrane</keyword>
<feature type="compositionally biased region" description="Basic and acidic residues" evidence="8">
    <location>
        <begin position="161"/>
        <end position="172"/>
    </location>
</feature>
<evidence type="ECO:0000256" key="6">
    <source>
        <dbReference type="ARBA" id="ARBA00023136"/>
    </source>
</evidence>
<protein>
    <submittedName>
        <fullName evidence="10">Transmembrane and coiled-coil domains protein 2</fullName>
    </submittedName>
</protein>
<dbReference type="EMBL" id="JAIZAY010000022">
    <property type="protein sequence ID" value="KAJ8020440.1"/>
    <property type="molecule type" value="Genomic_DNA"/>
</dbReference>
<evidence type="ECO:0000256" key="7">
    <source>
        <dbReference type="SAM" id="Coils"/>
    </source>
</evidence>
<dbReference type="PANTHER" id="PTHR17613">
    <property type="entry name" value="CEREBRAL PROTEIN-11-RELATED"/>
    <property type="match status" value="1"/>
</dbReference>
<keyword evidence="3 9" id="KW-0812">Transmembrane</keyword>
<dbReference type="GO" id="GO:0012505">
    <property type="term" value="C:endomembrane system"/>
    <property type="evidence" value="ECO:0007669"/>
    <property type="project" value="TreeGrafter"/>
</dbReference>
<keyword evidence="4 9" id="KW-1133">Transmembrane helix</keyword>
<evidence type="ECO:0000256" key="5">
    <source>
        <dbReference type="ARBA" id="ARBA00023054"/>
    </source>
</evidence>
<accession>A0A9Q0YDQ8</accession>
<proteinExistence type="inferred from homology"/>
<feature type="transmembrane region" description="Helical" evidence="9">
    <location>
        <begin position="540"/>
        <end position="558"/>
    </location>
</feature>
<comment type="caution">
    <text evidence="10">The sequence shown here is derived from an EMBL/GenBank/DDBJ whole genome shotgun (WGS) entry which is preliminary data.</text>
</comment>
<evidence type="ECO:0000313" key="11">
    <source>
        <dbReference type="Proteomes" id="UP001152320"/>
    </source>
</evidence>
<gene>
    <name evidence="10" type="ORF">HOLleu_40028</name>
</gene>
<evidence type="ECO:0000256" key="8">
    <source>
        <dbReference type="SAM" id="MobiDB-lite"/>
    </source>
</evidence>
<dbReference type="GO" id="GO:0016020">
    <property type="term" value="C:membrane"/>
    <property type="evidence" value="ECO:0007669"/>
    <property type="project" value="UniProtKB-SubCell"/>
</dbReference>
<evidence type="ECO:0000256" key="9">
    <source>
        <dbReference type="SAM" id="Phobius"/>
    </source>
</evidence>
<dbReference type="InterPro" id="IPR019394">
    <property type="entry name" value="TEX28/TMCC"/>
</dbReference>
<organism evidence="10 11">
    <name type="scientific">Holothuria leucospilota</name>
    <name type="common">Black long sea cucumber</name>
    <name type="synonym">Mertensiothuria leucospilota</name>
    <dbReference type="NCBI Taxonomy" id="206669"/>
    <lineage>
        <taxon>Eukaryota</taxon>
        <taxon>Metazoa</taxon>
        <taxon>Echinodermata</taxon>
        <taxon>Eleutherozoa</taxon>
        <taxon>Echinozoa</taxon>
        <taxon>Holothuroidea</taxon>
        <taxon>Aspidochirotacea</taxon>
        <taxon>Aspidochirotida</taxon>
        <taxon>Holothuriidae</taxon>
        <taxon>Holothuria</taxon>
    </lineage>
</organism>
<feature type="region of interest" description="Disordered" evidence="8">
    <location>
        <begin position="1"/>
        <end position="176"/>
    </location>
</feature>
<comment type="similarity">
    <text evidence="2">Belongs to the TEX28 family.</text>
</comment>
<evidence type="ECO:0000256" key="1">
    <source>
        <dbReference type="ARBA" id="ARBA00004370"/>
    </source>
</evidence>
<evidence type="ECO:0000256" key="2">
    <source>
        <dbReference type="ARBA" id="ARBA00008108"/>
    </source>
</evidence>
<keyword evidence="11" id="KW-1185">Reference proteome</keyword>
<feature type="compositionally biased region" description="Basic and acidic residues" evidence="8">
    <location>
        <begin position="1"/>
        <end position="11"/>
    </location>
</feature>
<reference evidence="10" key="1">
    <citation type="submission" date="2021-10" db="EMBL/GenBank/DDBJ databases">
        <title>Tropical sea cucumber genome reveals ecological adaptation and Cuvierian tubules defense mechanism.</title>
        <authorList>
            <person name="Chen T."/>
        </authorList>
    </citation>
    <scope>NUCLEOTIDE SEQUENCE</scope>
    <source>
        <strain evidence="10">Nanhai2018</strain>
        <tissue evidence="10">Muscle</tissue>
    </source>
</reference>
<evidence type="ECO:0000313" key="10">
    <source>
        <dbReference type="EMBL" id="KAJ8020440.1"/>
    </source>
</evidence>
<keyword evidence="5 7" id="KW-0175">Coiled coil</keyword>
<dbReference type="OrthoDB" id="10072335at2759"/>
<sequence>MAAVNEADKDNAVPPDGDEGNGDSSGRRLSRSAENILSGPSRKISTGRPASPQVSSKRSQGFKGLFNRKRDHDPGTADSSPASTLERPPVSYAEDILNLPERPRAFNRVLQQIRSRPNMKKTPEGRTSSSKLQAARTKSDGSDTEPFREEGRPRRSTPSSKELDNRSAHDDSDVGENVHTAIYDGSDMDENDGSVEIDPQKTKMLVDHYMRKIEKTKELIKVEQKNKDDNVTEYLNLAEQADKQQIARIKTVFEKKNQKSNATIAHLQKKLETNQKQLQEVMQYGVLHKKPMEVLQGMQQGLRGVKDNIKEGISGFSGAVVSKPKEIAKSFKNKFGSADNIDTMGIEGDPEVSKSKSNWFAPVPDRSIPTSGGSEEESVSVTSESVANGVLSQSQEELNQRFEHPLASTVNHLQETVREMTENQVRLQQSVEDLQTQIQQQYQYFIQLIQEERYKSERLQEQLTDLTDLHQHTINNVQQEVVAVEERLDYRGEERLRELQEHLESNVARVSKLEAGQQDQQVLALEDYGNASPRVLLTKLANVVVAILAVILVLVSTISNTVGPFLSTRGRFLGTAVCCIIGFYLWKRRDLIENLAFKLGDQYQFLLDHRTQ</sequence>
<feature type="coiled-coil region" evidence="7">
    <location>
        <begin position="410"/>
        <end position="469"/>
    </location>
</feature>
<dbReference type="PANTHER" id="PTHR17613:SF14">
    <property type="entry name" value="DEMENTIN, ISOFORM H"/>
    <property type="match status" value="1"/>
</dbReference>
<dbReference type="AlphaFoldDB" id="A0A9Q0YDQ8"/>
<comment type="subcellular location">
    <subcellularLocation>
        <location evidence="1">Membrane</location>
    </subcellularLocation>
</comment>
<name>A0A9Q0YDQ8_HOLLE</name>
<feature type="compositionally biased region" description="Basic and acidic residues" evidence="8">
    <location>
        <begin position="137"/>
        <end position="153"/>
    </location>
</feature>
<evidence type="ECO:0000256" key="3">
    <source>
        <dbReference type="ARBA" id="ARBA00022692"/>
    </source>
</evidence>
<dbReference type="Pfam" id="PF10267">
    <property type="entry name" value="Tmemb_cc2"/>
    <property type="match status" value="1"/>
</dbReference>
<dbReference type="Proteomes" id="UP001152320">
    <property type="component" value="Chromosome 22"/>
</dbReference>
<evidence type="ECO:0000256" key="4">
    <source>
        <dbReference type="ARBA" id="ARBA00022989"/>
    </source>
</evidence>
<feature type="region of interest" description="Disordered" evidence="8">
    <location>
        <begin position="349"/>
        <end position="378"/>
    </location>
</feature>